<sequence>MKISLIQRIILGFVIIMVALLAISFSNYRSNIKMASQLDLTASTLPNMLDQSNSLMQHLYSANRLVLVHANQSSLQEREQLRTQFNQSVANYDALKSKLYSDFKTYPDLKAELDGIDKVSQSLFGNALQQLSIHDQRVDASSKASQGVQHFDEEWIFFDQDMQDLAYDAKDNGDDQTAWNSEYILAQGRAASSYLKNVPGIFEVEELQRYQNELVATLGRINEKASSVMAVSEETRETVGFYLALLEKEIASPEGSVQQQVNYVQLNQQSSELLNKLSADMTALEQEFAALAQSIRQLSSQSVLQAEGDSQQALSINAALALVSLLVAITVAITVISAIRKPLDEITYALDALGKGDLTHRVEPKFSSEMNHIVHSVNELSDNLNKLINQIQSSVQTMGQVAQETLDISQKTHTDIDKQRLTTDSVATAVTEMESAVHEVASHASDTSSEVEALSQLAQQNMQGMATNVTFVAQLKSSLDEATSIIDELSKESNQISDILTVIQGITEQTNLLALNAAIEAARAGEHGRGFAVVADEVRTLANRSGQSASEISELIIRLQAKASQAVTIVGENLDHADKSVQQTNESSESLERMVERLTTINDMSRAIATASEQQSSVAKEVAENIIGISDMAKSIAQDTERSATISESLNGISSEQAKLVSTFKVS</sequence>
<organism evidence="9 10">
    <name type="scientific">Vibrio hippocampi</name>
    <dbReference type="NCBI Taxonomy" id="654686"/>
    <lineage>
        <taxon>Bacteria</taxon>
        <taxon>Pseudomonadati</taxon>
        <taxon>Pseudomonadota</taxon>
        <taxon>Gammaproteobacteria</taxon>
        <taxon>Vibrionales</taxon>
        <taxon>Vibrionaceae</taxon>
        <taxon>Vibrio</taxon>
    </lineage>
</organism>
<dbReference type="SUPFAM" id="SSF58104">
    <property type="entry name" value="Methyl-accepting chemotaxis protein (MCP) signaling domain"/>
    <property type="match status" value="1"/>
</dbReference>
<comment type="subcellular location">
    <subcellularLocation>
        <location evidence="1">Membrane</location>
    </subcellularLocation>
</comment>
<evidence type="ECO:0008006" key="11">
    <source>
        <dbReference type="Google" id="ProtNLM"/>
    </source>
</evidence>
<proteinExistence type="inferred from homology"/>
<keyword evidence="6" id="KW-0472">Membrane</keyword>
<evidence type="ECO:0000256" key="4">
    <source>
        <dbReference type="PROSITE-ProRule" id="PRU00284"/>
    </source>
</evidence>
<dbReference type="CDD" id="cd06225">
    <property type="entry name" value="HAMP"/>
    <property type="match status" value="1"/>
</dbReference>
<dbReference type="InterPro" id="IPR004090">
    <property type="entry name" value="Chemotax_Me-accpt_rcpt"/>
</dbReference>
<keyword evidence="6" id="KW-0812">Transmembrane</keyword>
<feature type="domain" description="Methyl-accepting transducer" evidence="7">
    <location>
        <begin position="394"/>
        <end position="630"/>
    </location>
</feature>
<dbReference type="Proteomes" id="UP000838160">
    <property type="component" value="Unassembled WGS sequence"/>
</dbReference>
<gene>
    <name evidence="9" type="ORF">VHP8226_03266</name>
</gene>
<accession>A0ABM8ZLW0</accession>
<keyword evidence="10" id="KW-1185">Reference proteome</keyword>
<dbReference type="PROSITE" id="PS50885">
    <property type="entry name" value="HAMP"/>
    <property type="match status" value="1"/>
</dbReference>
<dbReference type="CDD" id="cd11386">
    <property type="entry name" value="MCP_signal"/>
    <property type="match status" value="1"/>
</dbReference>
<dbReference type="PRINTS" id="PR00260">
    <property type="entry name" value="CHEMTRNSDUCR"/>
</dbReference>
<dbReference type="Pfam" id="PF00015">
    <property type="entry name" value="MCPsignal"/>
    <property type="match status" value="1"/>
</dbReference>
<dbReference type="EMBL" id="CAKLCM010000003">
    <property type="protein sequence ID" value="CAH0529512.1"/>
    <property type="molecule type" value="Genomic_DNA"/>
</dbReference>
<dbReference type="Gene3D" id="1.10.287.950">
    <property type="entry name" value="Methyl-accepting chemotaxis protein"/>
    <property type="match status" value="1"/>
</dbReference>
<dbReference type="SMART" id="SM00304">
    <property type="entry name" value="HAMP"/>
    <property type="match status" value="1"/>
</dbReference>
<keyword evidence="6" id="KW-1133">Transmembrane helix</keyword>
<dbReference type="Pfam" id="PF00672">
    <property type="entry name" value="HAMP"/>
    <property type="match status" value="1"/>
</dbReference>
<feature type="domain" description="HAMP" evidence="8">
    <location>
        <begin position="337"/>
        <end position="389"/>
    </location>
</feature>
<keyword evidence="5" id="KW-0175">Coiled coil</keyword>
<dbReference type="RefSeq" id="WP_237486104.1">
    <property type="nucleotide sequence ID" value="NZ_CAKLCM010000003.1"/>
</dbReference>
<dbReference type="SMART" id="SM00283">
    <property type="entry name" value="MA"/>
    <property type="match status" value="1"/>
</dbReference>
<evidence type="ECO:0000259" key="7">
    <source>
        <dbReference type="PROSITE" id="PS50111"/>
    </source>
</evidence>
<name>A0ABM8ZLW0_9VIBR</name>
<dbReference type="InterPro" id="IPR003660">
    <property type="entry name" value="HAMP_dom"/>
</dbReference>
<dbReference type="PANTHER" id="PTHR32089">
    <property type="entry name" value="METHYL-ACCEPTING CHEMOTAXIS PROTEIN MCPB"/>
    <property type="match status" value="1"/>
</dbReference>
<protein>
    <recommendedName>
        <fullName evidence="11">Methyl-accepting chemotaxis protein</fullName>
    </recommendedName>
</protein>
<comment type="similarity">
    <text evidence="3">Belongs to the methyl-accepting chemotaxis (MCP) protein family.</text>
</comment>
<evidence type="ECO:0000256" key="3">
    <source>
        <dbReference type="ARBA" id="ARBA00029447"/>
    </source>
</evidence>
<feature type="coiled-coil region" evidence="5">
    <location>
        <begin position="267"/>
        <end position="301"/>
    </location>
</feature>
<dbReference type="PROSITE" id="PS50111">
    <property type="entry name" value="CHEMOTAXIS_TRANSDUC_2"/>
    <property type="match status" value="1"/>
</dbReference>
<feature type="transmembrane region" description="Helical" evidence="6">
    <location>
        <begin position="318"/>
        <end position="339"/>
    </location>
</feature>
<keyword evidence="2 4" id="KW-0807">Transducer</keyword>
<evidence type="ECO:0000256" key="2">
    <source>
        <dbReference type="ARBA" id="ARBA00023224"/>
    </source>
</evidence>
<evidence type="ECO:0000256" key="1">
    <source>
        <dbReference type="ARBA" id="ARBA00004370"/>
    </source>
</evidence>
<reference evidence="9" key="1">
    <citation type="submission" date="2021-12" db="EMBL/GenBank/DDBJ databases">
        <authorList>
            <person name="Rodrigo-Torres L."/>
            <person name="Arahal R. D."/>
            <person name="Lucena T."/>
        </authorList>
    </citation>
    <scope>NUCLEOTIDE SEQUENCE</scope>
    <source>
        <strain evidence="9">CECT 8226</strain>
    </source>
</reference>
<evidence type="ECO:0000313" key="9">
    <source>
        <dbReference type="EMBL" id="CAH0529512.1"/>
    </source>
</evidence>
<evidence type="ECO:0000256" key="5">
    <source>
        <dbReference type="SAM" id="Coils"/>
    </source>
</evidence>
<evidence type="ECO:0000256" key="6">
    <source>
        <dbReference type="SAM" id="Phobius"/>
    </source>
</evidence>
<feature type="transmembrane region" description="Helical" evidence="6">
    <location>
        <begin position="6"/>
        <end position="25"/>
    </location>
</feature>
<comment type="caution">
    <text evidence="9">The sequence shown here is derived from an EMBL/GenBank/DDBJ whole genome shotgun (WGS) entry which is preliminary data.</text>
</comment>
<evidence type="ECO:0000313" key="10">
    <source>
        <dbReference type="Proteomes" id="UP000838160"/>
    </source>
</evidence>
<dbReference type="PANTHER" id="PTHR32089:SF70">
    <property type="entry name" value="ENERGY TAXIS MODULATING METHYL ACCEPTING SENSORY TRANSDUCER"/>
    <property type="match status" value="1"/>
</dbReference>
<dbReference type="InterPro" id="IPR004089">
    <property type="entry name" value="MCPsignal_dom"/>
</dbReference>
<evidence type="ECO:0000259" key="8">
    <source>
        <dbReference type="PROSITE" id="PS50885"/>
    </source>
</evidence>